<evidence type="ECO:0000256" key="8">
    <source>
        <dbReference type="SAM" id="MobiDB-lite"/>
    </source>
</evidence>
<dbReference type="PROSITE" id="PS50157">
    <property type="entry name" value="ZINC_FINGER_C2H2_2"/>
    <property type="match status" value="2"/>
</dbReference>
<comment type="subcellular location">
    <subcellularLocation>
        <location evidence="1">Nucleus</location>
    </subcellularLocation>
</comment>
<dbReference type="GO" id="GO:0000981">
    <property type="term" value="F:DNA-binding transcription factor activity, RNA polymerase II-specific"/>
    <property type="evidence" value="ECO:0007669"/>
    <property type="project" value="TreeGrafter"/>
</dbReference>
<dbReference type="PANTHER" id="PTHR24388:SF54">
    <property type="entry name" value="PROTEIN ESCARGOT"/>
    <property type="match status" value="1"/>
</dbReference>
<name>A0A210Q3L7_MIZYE</name>
<evidence type="ECO:0000313" key="11">
    <source>
        <dbReference type="Proteomes" id="UP000242188"/>
    </source>
</evidence>
<feature type="region of interest" description="Disordered" evidence="8">
    <location>
        <begin position="1"/>
        <end position="20"/>
    </location>
</feature>
<dbReference type="Pfam" id="PF00096">
    <property type="entry name" value="zf-C2H2"/>
    <property type="match status" value="2"/>
</dbReference>
<evidence type="ECO:0000256" key="4">
    <source>
        <dbReference type="ARBA" id="ARBA00022771"/>
    </source>
</evidence>
<evidence type="ECO:0000256" key="2">
    <source>
        <dbReference type="ARBA" id="ARBA00022723"/>
    </source>
</evidence>
<evidence type="ECO:0000256" key="6">
    <source>
        <dbReference type="ARBA" id="ARBA00023242"/>
    </source>
</evidence>
<dbReference type="PROSITE" id="PS00028">
    <property type="entry name" value="ZINC_FINGER_C2H2_1"/>
    <property type="match status" value="2"/>
</dbReference>
<evidence type="ECO:0000256" key="3">
    <source>
        <dbReference type="ARBA" id="ARBA00022737"/>
    </source>
</evidence>
<dbReference type="InterPro" id="IPR050527">
    <property type="entry name" value="Snail/Krueppel_Znf"/>
</dbReference>
<evidence type="ECO:0000256" key="5">
    <source>
        <dbReference type="ARBA" id="ARBA00022833"/>
    </source>
</evidence>
<dbReference type="AlphaFoldDB" id="A0A210Q3L7"/>
<dbReference type="GO" id="GO:0000978">
    <property type="term" value="F:RNA polymerase II cis-regulatory region sequence-specific DNA binding"/>
    <property type="evidence" value="ECO:0007669"/>
    <property type="project" value="TreeGrafter"/>
</dbReference>
<dbReference type="GO" id="GO:0005634">
    <property type="term" value="C:nucleus"/>
    <property type="evidence" value="ECO:0007669"/>
    <property type="project" value="UniProtKB-SubCell"/>
</dbReference>
<evidence type="ECO:0000313" key="10">
    <source>
        <dbReference type="EMBL" id="OWF43269.1"/>
    </source>
</evidence>
<keyword evidence="5" id="KW-0862">Zinc</keyword>
<comment type="caution">
    <text evidence="10">The sequence shown here is derived from an EMBL/GenBank/DDBJ whole genome shotgun (WGS) entry which is preliminary data.</text>
</comment>
<dbReference type="InterPro" id="IPR036236">
    <property type="entry name" value="Znf_C2H2_sf"/>
</dbReference>
<dbReference type="EMBL" id="NEDP02005138">
    <property type="protein sequence ID" value="OWF43269.1"/>
    <property type="molecule type" value="Genomic_DNA"/>
</dbReference>
<dbReference type="SMART" id="SM00355">
    <property type="entry name" value="ZnF_C2H2"/>
    <property type="match status" value="3"/>
</dbReference>
<keyword evidence="11" id="KW-1185">Reference proteome</keyword>
<keyword evidence="2" id="KW-0479">Metal-binding</keyword>
<accession>A0A210Q3L7</accession>
<reference evidence="10 11" key="1">
    <citation type="journal article" date="2017" name="Nat. Ecol. Evol.">
        <title>Scallop genome provides insights into evolution of bilaterian karyotype and development.</title>
        <authorList>
            <person name="Wang S."/>
            <person name="Zhang J."/>
            <person name="Jiao W."/>
            <person name="Li J."/>
            <person name="Xun X."/>
            <person name="Sun Y."/>
            <person name="Guo X."/>
            <person name="Huan P."/>
            <person name="Dong B."/>
            <person name="Zhang L."/>
            <person name="Hu X."/>
            <person name="Sun X."/>
            <person name="Wang J."/>
            <person name="Zhao C."/>
            <person name="Wang Y."/>
            <person name="Wang D."/>
            <person name="Huang X."/>
            <person name="Wang R."/>
            <person name="Lv J."/>
            <person name="Li Y."/>
            <person name="Zhang Z."/>
            <person name="Liu B."/>
            <person name="Lu W."/>
            <person name="Hui Y."/>
            <person name="Liang J."/>
            <person name="Zhou Z."/>
            <person name="Hou R."/>
            <person name="Li X."/>
            <person name="Liu Y."/>
            <person name="Li H."/>
            <person name="Ning X."/>
            <person name="Lin Y."/>
            <person name="Zhao L."/>
            <person name="Xing Q."/>
            <person name="Dou J."/>
            <person name="Li Y."/>
            <person name="Mao J."/>
            <person name="Guo H."/>
            <person name="Dou H."/>
            <person name="Li T."/>
            <person name="Mu C."/>
            <person name="Jiang W."/>
            <person name="Fu Q."/>
            <person name="Fu X."/>
            <person name="Miao Y."/>
            <person name="Liu J."/>
            <person name="Yu Q."/>
            <person name="Li R."/>
            <person name="Liao H."/>
            <person name="Li X."/>
            <person name="Kong Y."/>
            <person name="Jiang Z."/>
            <person name="Chourrout D."/>
            <person name="Li R."/>
            <person name="Bao Z."/>
        </authorList>
    </citation>
    <scope>NUCLEOTIDE SEQUENCE [LARGE SCALE GENOMIC DNA]</scope>
    <source>
        <strain evidence="10 11">PY_sf001</strain>
    </source>
</reference>
<organism evidence="10 11">
    <name type="scientific">Mizuhopecten yessoensis</name>
    <name type="common">Japanese scallop</name>
    <name type="synonym">Patinopecten yessoensis</name>
    <dbReference type="NCBI Taxonomy" id="6573"/>
    <lineage>
        <taxon>Eukaryota</taxon>
        <taxon>Metazoa</taxon>
        <taxon>Spiralia</taxon>
        <taxon>Lophotrochozoa</taxon>
        <taxon>Mollusca</taxon>
        <taxon>Bivalvia</taxon>
        <taxon>Autobranchia</taxon>
        <taxon>Pteriomorphia</taxon>
        <taxon>Pectinida</taxon>
        <taxon>Pectinoidea</taxon>
        <taxon>Pectinidae</taxon>
        <taxon>Mizuhopecten</taxon>
    </lineage>
</organism>
<dbReference type="InterPro" id="IPR013087">
    <property type="entry name" value="Znf_C2H2_type"/>
</dbReference>
<sequence length="108" mass="12509">MAAESGLNPEDPDVTGSGKRAQFVCTKCGKAFVRKQKLQYHDISQHTRSFTFSCHHCRKGFYQRYRYVEHLKKHANVFSQMCSFCGKGFFSKDALRYHTKKCSLEFAV</sequence>
<evidence type="ECO:0000256" key="1">
    <source>
        <dbReference type="ARBA" id="ARBA00004123"/>
    </source>
</evidence>
<protein>
    <submittedName>
        <fullName evidence="10">Zinc finger protein 746</fullName>
    </submittedName>
</protein>
<evidence type="ECO:0000256" key="7">
    <source>
        <dbReference type="PROSITE-ProRule" id="PRU00042"/>
    </source>
</evidence>
<keyword evidence="6" id="KW-0539">Nucleus</keyword>
<feature type="domain" description="C2H2-type" evidence="9">
    <location>
        <begin position="23"/>
        <end position="51"/>
    </location>
</feature>
<keyword evidence="3" id="KW-0677">Repeat</keyword>
<proteinExistence type="predicted"/>
<dbReference type="Gene3D" id="3.30.160.60">
    <property type="entry name" value="Classic Zinc Finger"/>
    <property type="match status" value="1"/>
</dbReference>
<dbReference type="GO" id="GO:0008270">
    <property type="term" value="F:zinc ion binding"/>
    <property type="evidence" value="ECO:0007669"/>
    <property type="project" value="UniProtKB-KW"/>
</dbReference>
<dbReference type="SUPFAM" id="SSF57667">
    <property type="entry name" value="beta-beta-alpha zinc fingers"/>
    <property type="match status" value="2"/>
</dbReference>
<keyword evidence="4 7" id="KW-0863">Zinc-finger</keyword>
<dbReference type="Proteomes" id="UP000242188">
    <property type="component" value="Unassembled WGS sequence"/>
</dbReference>
<dbReference type="PANTHER" id="PTHR24388">
    <property type="entry name" value="ZINC FINGER PROTEIN"/>
    <property type="match status" value="1"/>
</dbReference>
<evidence type="ECO:0000259" key="9">
    <source>
        <dbReference type="PROSITE" id="PS50157"/>
    </source>
</evidence>
<feature type="domain" description="C2H2-type" evidence="9">
    <location>
        <begin position="52"/>
        <end position="76"/>
    </location>
</feature>
<gene>
    <name evidence="10" type="ORF">KP79_PYT18781</name>
</gene>